<dbReference type="EC" id="3.1.3.48" evidence="2"/>
<dbReference type="GO" id="GO:0004725">
    <property type="term" value="F:protein tyrosine phosphatase activity"/>
    <property type="evidence" value="ECO:0007669"/>
    <property type="project" value="UniProtKB-EC"/>
</dbReference>
<reference evidence="6" key="1">
    <citation type="journal article" date="2021" name="PeerJ">
        <title>Extensive microbial diversity within the chicken gut microbiome revealed by metagenomics and culture.</title>
        <authorList>
            <person name="Gilroy R."/>
            <person name="Ravi A."/>
            <person name="Getino M."/>
            <person name="Pursley I."/>
            <person name="Horton D.L."/>
            <person name="Alikhan N.F."/>
            <person name="Baker D."/>
            <person name="Gharbi K."/>
            <person name="Hall N."/>
            <person name="Watson M."/>
            <person name="Adriaenssens E.M."/>
            <person name="Foster-Nyarko E."/>
            <person name="Jarju S."/>
            <person name="Secka A."/>
            <person name="Antonio M."/>
            <person name="Oren A."/>
            <person name="Chaudhuri R.R."/>
            <person name="La Ragione R."/>
            <person name="Hildebrand F."/>
            <person name="Pallen M.J."/>
        </authorList>
    </citation>
    <scope>NUCLEOTIDE SEQUENCE</scope>
    <source>
        <strain evidence="6">CHK183-1962</strain>
    </source>
</reference>
<protein>
    <recommendedName>
        <fullName evidence="2">protein-tyrosine-phosphatase</fullName>
        <ecNumber evidence="2">3.1.3.48</ecNumber>
    </recommendedName>
</protein>
<dbReference type="AlphaFoldDB" id="A0A9D1XFN2"/>
<comment type="catalytic activity">
    <reaction evidence="5">
        <text>O-phospho-L-tyrosyl-[protein] + H2O = L-tyrosyl-[protein] + phosphate</text>
        <dbReference type="Rhea" id="RHEA:10684"/>
        <dbReference type="Rhea" id="RHEA-COMP:10136"/>
        <dbReference type="Rhea" id="RHEA-COMP:20101"/>
        <dbReference type="ChEBI" id="CHEBI:15377"/>
        <dbReference type="ChEBI" id="CHEBI:43474"/>
        <dbReference type="ChEBI" id="CHEBI:46858"/>
        <dbReference type="ChEBI" id="CHEBI:61978"/>
        <dbReference type="EC" id="3.1.3.48"/>
    </reaction>
</comment>
<reference evidence="6" key="2">
    <citation type="submission" date="2021-04" db="EMBL/GenBank/DDBJ databases">
        <authorList>
            <person name="Gilroy R."/>
        </authorList>
    </citation>
    <scope>NUCLEOTIDE SEQUENCE</scope>
    <source>
        <strain evidence="6">CHK183-1962</strain>
    </source>
</reference>
<keyword evidence="4" id="KW-0904">Protein phosphatase</keyword>
<organism evidence="6 7">
    <name type="scientific">Candidatus Fusicatenibacter merdavium</name>
    <dbReference type="NCBI Taxonomy" id="2838600"/>
    <lineage>
        <taxon>Bacteria</taxon>
        <taxon>Bacillati</taxon>
        <taxon>Bacillota</taxon>
        <taxon>Clostridia</taxon>
        <taxon>Lachnospirales</taxon>
        <taxon>Lachnospiraceae</taxon>
        <taxon>Fusicatenibacter</taxon>
    </lineage>
</organism>
<dbReference type="Pfam" id="PF19567">
    <property type="entry name" value="CpsB_CapC"/>
    <property type="match status" value="1"/>
</dbReference>
<dbReference type="InterPro" id="IPR016667">
    <property type="entry name" value="Caps_polysacc_synth_CpsB/CapC"/>
</dbReference>
<dbReference type="EMBL" id="DXEK01000190">
    <property type="protein sequence ID" value="HIX78232.1"/>
    <property type="molecule type" value="Genomic_DNA"/>
</dbReference>
<dbReference type="Gene3D" id="3.20.20.140">
    <property type="entry name" value="Metal-dependent hydrolases"/>
    <property type="match status" value="1"/>
</dbReference>
<evidence type="ECO:0000256" key="1">
    <source>
        <dbReference type="ARBA" id="ARBA00005750"/>
    </source>
</evidence>
<dbReference type="PANTHER" id="PTHR39181">
    <property type="entry name" value="TYROSINE-PROTEIN PHOSPHATASE YWQE"/>
    <property type="match status" value="1"/>
</dbReference>
<dbReference type="PIRSF" id="PIRSF016557">
    <property type="entry name" value="Caps_synth_CpsB"/>
    <property type="match status" value="1"/>
</dbReference>
<dbReference type="PANTHER" id="PTHR39181:SF1">
    <property type="entry name" value="TYROSINE-PROTEIN PHOSPHATASE YWQE"/>
    <property type="match status" value="1"/>
</dbReference>
<evidence type="ECO:0000313" key="7">
    <source>
        <dbReference type="Proteomes" id="UP000886890"/>
    </source>
</evidence>
<evidence type="ECO:0000256" key="2">
    <source>
        <dbReference type="ARBA" id="ARBA00013064"/>
    </source>
</evidence>
<comment type="caution">
    <text evidence="6">The sequence shown here is derived from an EMBL/GenBank/DDBJ whole genome shotgun (WGS) entry which is preliminary data.</text>
</comment>
<sequence>MKNLFDIHCHIIPGVDDGARTMEMALKMLQMEYEDGVRSIILTPHYRREMFETPKEKIERQFALLKEKSEATIVSDLRLYLGCEFHANMSMVETLSSRERPTMAGSDYVLTEFSQATDFSFARERIYDLVSHGFIPIVAHVERYPQIRKDFENLEALREIGAYLQVNAGSILGEEGFQIRRFCKKLMKNDMLDFVGSDCHRTNKRTPNLGPCVEYMEKKMGKAYTERIFIRNPQKITENIG</sequence>
<dbReference type="GO" id="GO:0030145">
    <property type="term" value="F:manganese ion binding"/>
    <property type="evidence" value="ECO:0007669"/>
    <property type="project" value="InterPro"/>
</dbReference>
<name>A0A9D1XFN2_9FIRM</name>
<keyword evidence="3" id="KW-0378">Hydrolase</keyword>
<comment type="similarity">
    <text evidence="1">Belongs to the metallo-dependent hydrolases superfamily. CpsB/CapC family.</text>
</comment>
<dbReference type="SUPFAM" id="SSF89550">
    <property type="entry name" value="PHP domain-like"/>
    <property type="match status" value="1"/>
</dbReference>
<dbReference type="Proteomes" id="UP000886890">
    <property type="component" value="Unassembled WGS sequence"/>
</dbReference>
<evidence type="ECO:0000256" key="3">
    <source>
        <dbReference type="ARBA" id="ARBA00022801"/>
    </source>
</evidence>
<evidence type="ECO:0000256" key="5">
    <source>
        <dbReference type="ARBA" id="ARBA00051722"/>
    </source>
</evidence>
<accession>A0A9D1XFN2</accession>
<evidence type="ECO:0000313" key="6">
    <source>
        <dbReference type="EMBL" id="HIX78232.1"/>
    </source>
</evidence>
<gene>
    <name evidence="6" type="ORF">H9734_11670</name>
</gene>
<evidence type="ECO:0000256" key="4">
    <source>
        <dbReference type="ARBA" id="ARBA00022912"/>
    </source>
</evidence>
<proteinExistence type="inferred from homology"/>
<dbReference type="InterPro" id="IPR016195">
    <property type="entry name" value="Pol/histidinol_Pase-like"/>
</dbReference>